<gene>
    <name evidence="3" type="ORF">GCM10010170_112270</name>
</gene>
<protein>
    <recommendedName>
        <fullName evidence="2">Insertion element IS402-like domain-containing protein</fullName>
    </recommendedName>
</protein>
<feature type="domain" description="Insertion element IS402-like" evidence="2">
    <location>
        <begin position="7"/>
        <end position="78"/>
    </location>
</feature>
<name>A0ABN3I8F0_9ACTN</name>
<evidence type="ECO:0000259" key="2">
    <source>
        <dbReference type="Pfam" id="PF13340"/>
    </source>
</evidence>
<comment type="caution">
    <text evidence="3">The sequence shown here is derived from an EMBL/GenBank/DDBJ whole genome shotgun (WGS) entry which is preliminary data.</text>
</comment>
<dbReference type="InterPro" id="IPR025161">
    <property type="entry name" value="IS402-like_dom"/>
</dbReference>
<dbReference type="EMBL" id="BAAARV010000145">
    <property type="protein sequence ID" value="GAA2396453.1"/>
    <property type="molecule type" value="Genomic_DNA"/>
</dbReference>
<evidence type="ECO:0000313" key="3">
    <source>
        <dbReference type="EMBL" id="GAA2396453.1"/>
    </source>
</evidence>
<reference evidence="3 4" key="1">
    <citation type="journal article" date="2019" name="Int. J. Syst. Evol. Microbiol.">
        <title>The Global Catalogue of Microorganisms (GCM) 10K type strain sequencing project: providing services to taxonomists for standard genome sequencing and annotation.</title>
        <authorList>
            <consortium name="The Broad Institute Genomics Platform"/>
            <consortium name="The Broad Institute Genome Sequencing Center for Infectious Disease"/>
            <person name="Wu L."/>
            <person name="Ma J."/>
        </authorList>
    </citation>
    <scope>NUCLEOTIDE SEQUENCE [LARGE SCALE GENOMIC DNA]</scope>
    <source>
        <strain evidence="3 4">JCM 3272</strain>
    </source>
</reference>
<dbReference type="InterPro" id="IPR052909">
    <property type="entry name" value="Transposase_6_like"/>
</dbReference>
<keyword evidence="4" id="KW-1185">Reference proteome</keyword>
<dbReference type="NCBIfam" id="NF033580">
    <property type="entry name" value="transpos_IS5_3"/>
    <property type="match status" value="1"/>
</dbReference>
<sequence length="142" mass="15747">MVRRGELTDAAWAVIAPLLPEPGARSGRWRDHRQVINGILWKLRTGAPWRDLPERYGPSKTCHERLRRWTADGTWDRVLTAAQVHDDGQPVEWVISVDSSIVRAHQHSAGARKKGEPPASGVAAGRRLVRRTVRRSAGPAAG</sequence>
<feature type="region of interest" description="Disordered" evidence="1">
    <location>
        <begin position="106"/>
        <end position="142"/>
    </location>
</feature>
<evidence type="ECO:0000256" key="1">
    <source>
        <dbReference type="SAM" id="MobiDB-lite"/>
    </source>
</evidence>
<dbReference type="PANTHER" id="PTHR46637">
    <property type="entry name" value="TIS1421-TRANSPOSASE PROTEIN A"/>
    <property type="match status" value="1"/>
</dbReference>
<dbReference type="PANTHER" id="PTHR46637:SF1">
    <property type="entry name" value="BLL5188 PROTEIN"/>
    <property type="match status" value="1"/>
</dbReference>
<dbReference type="Proteomes" id="UP001501444">
    <property type="component" value="Unassembled WGS sequence"/>
</dbReference>
<organism evidence="3 4">
    <name type="scientific">Dactylosporangium salmoneum</name>
    <dbReference type="NCBI Taxonomy" id="53361"/>
    <lineage>
        <taxon>Bacteria</taxon>
        <taxon>Bacillati</taxon>
        <taxon>Actinomycetota</taxon>
        <taxon>Actinomycetes</taxon>
        <taxon>Micromonosporales</taxon>
        <taxon>Micromonosporaceae</taxon>
        <taxon>Dactylosporangium</taxon>
    </lineage>
</organism>
<proteinExistence type="predicted"/>
<accession>A0ABN3I8F0</accession>
<dbReference type="Pfam" id="PF13340">
    <property type="entry name" value="DUF4096"/>
    <property type="match status" value="1"/>
</dbReference>
<evidence type="ECO:0000313" key="4">
    <source>
        <dbReference type="Proteomes" id="UP001501444"/>
    </source>
</evidence>